<accession>A0A951UL20</accession>
<keyword evidence="1" id="KW-0812">Transmembrane</keyword>
<protein>
    <submittedName>
        <fullName evidence="2">Uncharacterized protein</fullName>
    </submittedName>
</protein>
<keyword evidence="1" id="KW-0472">Membrane</keyword>
<evidence type="ECO:0000313" key="2">
    <source>
        <dbReference type="EMBL" id="MBW4657289.1"/>
    </source>
</evidence>
<dbReference type="EMBL" id="JAHHHD010000001">
    <property type="protein sequence ID" value="MBW4657289.1"/>
    <property type="molecule type" value="Genomic_DNA"/>
</dbReference>
<feature type="transmembrane region" description="Helical" evidence="1">
    <location>
        <begin position="93"/>
        <end position="114"/>
    </location>
</feature>
<organism evidence="2 3">
    <name type="scientific">Drouetiella hepatica Uher 2000/2452</name>
    <dbReference type="NCBI Taxonomy" id="904376"/>
    <lineage>
        <taxon>Bacteria</taxon>
        <taxon>Bacillati</taxon>
        <taxon>Cyanobacteriota</taxon>
        <taxon>Cyanophyceae</taxon>
        <taxon>Oculatellales</taxon>
        <taxon>Oculatellaceae</taxon>
        <taxon>Drouetiella</taxon>
    </lineage>
</organism>
<reference evidence="2" key="2">
    <citation type="journal article" date="2022" name="Microbiol. Resour. Announc.">
        <title>Metagenome Sequencing to Explore Phylogenomics of Terrestrial Cyanobacteria.</title>
        <authorList>
            <person name="Ward R.D."/>
            <person name="Stajich J.E."/>
            <person name="Johansen J.R."/>
            <person name="Huntemann M."/>
            <person name="Clum A."/>
            <person name="Foster B."/>
            <person name="Foster B."/>
            <person name="Roux S."/>
            <person name="Palaniappan K."/>
            <person name="Varghese N."/>
            <person name="Mukherjee S."/>
            <person name="Reddy T.B.K."/>
            <person name="Daum C."/>
            <person name="Copeland A."/>
            <person name="Chen I.A."/>
            <person name="Ivanova N.N."/>
            <person name="Kyrpides N.C."/>
            <person name="Shapiro N."/>
            <person name="Eloe-Fadrosh E.A."/>
            <person name="Pietrasiak N."/>
        </authorList>
    </citation>
    <scope>NUCLEOTIDE SEQUENCE</scope>
    <source>
        <strain evidence="2">UHER 2000/2452</strain>
    </source>
</reference>
<dbReference type="AlphaFoldDB" id="A0A951UL20"/>
<evidence type="ECO:0000313" key="3">
    <source>
        <dbReference type="Proteomes" id="UP000757435"/>
    </source>
</evidence>
<proteinExistence type="predicted"/>
<dbReference type="Proteomes" id="UP000757435">
    <property type="component" value="Unassembled WGS sequence"/>
</dbReference>
<reference evidence="2" key="1">
    <citation type="submission" date="2021-05" db="EMBL/GenBank/DDBJ databases">
        <authorList>
            <person name="Pietrasiak N."/>
            <person name="Ward R."/>
            <person name="Stajich J.E."/>
            <person name="Kurbessoian T."/>
        </authorList>
    </citation>
    <scope>NUCLEOTIDE SEQUENCE</scope>
    <source>
        <strain evidence="2">UHER 2000/2452</strain>
    </source>
</reference>
<gene>
    <name evidence="2" type="ORF">KME15_01330</name>
</gene>
<sequence>MVIQEESQSISFQFAQKSLKPRQKRRSIGAGLALGIAATCSAVLISGDRVAALPSQRSQTPLVNSSVNSSLTARLYSTVETTQISTDADNSAWLYQGVVQLSYAGIIAWVIALLQSSGK</sequence>
<evidence type="ECO:0000256" key="1">
    <source>
        <dbReference type="SAM" id="Phobius"/>
    </source>
</evidence>
<feature type="transmembrane region" description="Helical" evidence="1">
    <location>
        <begin position="27"/>
        <end position="45"/>
    </location>
</feature>
<keyword evidence="1" id="KW-1133">Transmembrane helix</keyword>
<comment type="caution">
    <text evidence="2">The sequence shown here is derived from an EMBL/GenBank/DDBJ whole genome shotgun (WGS) entry which is preliminary data.</text>
</comment>
<name>A0A951UL20_9CYAN</name>